<protein>
    <submittedName>
        <fullName evidence="4">DUF479 domain-containing protein</fullName>
    </submittedName>
</protein>
<gene>
    <name evidence="4" type="ORF">D8S85_05335</name>
</gene>
<evidence type="ECO:0000256" key="3">
    <source>
        <dbReference type="ARBA" id="ARBA00023098"/>
    </source>
</evidence>
<dbReference type="OrthoDB" id="8442777at2"/>
<keyword evidence="1" id="KW-0444">Lipid biosynthesis</keyword>
<dbReference type="GO" id="GO:0008770">
    <property type="term" value="F:[acyl-carrier-protein] phosphodiesterase activity"/>
    <property type="evidence" value="ECO:0007669"/>
    <property type="project" value="InterPro"/>
</dbReference>
<dbReference type="KEGG" id="buy:D8S85_05335"/>
<sequence length="197" mass="23333">MNYLAHIFLSGDDRRVQIGNFVGDAVKGRAYENYPLGFRKGILLHREIDDYTDHHPVVREAIDMLRADFGRYSGVLTDIYFDHLLARNFRHYSGRSLRRFAWGFYGALILNYRYLPERFKGFLWHFILTNRLVRYASLSGIERSLGIMVEYKNLRIDPGAAIVFFERNQERLQELFDRFLPDVRKMCHLVLEMNANC</sequence>
<organism evidence="4 5">
    <name type="scientific">Butyricimonas faecalis</name>
    <dbReference type="NCBI Taxonomy" id="2093856"/>
    <lineage>
        <taxon>Bacteria</taxon>
        <taxon>Pseudomonadati</taxon>
        <taxon>Bacteroidota</taxon>
        <taxon>Bacteroidia</taxon>
        <taxon>Bacteroidales</taxon>
        <taxon>Odoribacteraceae</taxon>
        <taxon>Butyricimonas</taxon>
    </lineage>
</organism>
<dbReference type="EMBL" id="CP032819">
    <property type="protein sequence ID" value="AZS29033.1"/>
    <property type="molecule type" value="Genomic_DNA"/>
</dbReference>
<dbReference type="PANTHER" id="PTHR38764">
    <property type="entry name" value="ACYL CARRIER PROTEIN PHOSPHODIESTERASE"/>
    <property type="match status" value="1"/>
</dbReference>
<evidence type="ECO:0000313" key="5">
    <source>
        <dbReference type="Proteomes" id="UP000270673"/>
    </source>
</evidence>
<accession>A0A3Q9IM55</accession>
<proteinExistence type="predicted"/>
<reference evidence="4 5" key="1">
    <citation type="submission" date="2018-10" db="EMBL/GenBank/DDBJ databases">
        <title>Butyricimonas faecalis sp. nov., isolated from human faeces and emended description of the genus Butyricimonas.</title>
        <authorList>
            <person name="Le Roy T."/>
            <person name="Van der Smissen P."/>
            <person name="Paquot A."/>
            <person name="Delzenne N."/>
            <person name="Muccioli G."/>
            <person name="Collet J.-F."/>
            <person name="Cani P.D."/>
        </authorList>
    </citation>
    <scope>NUCLEOTIDE SEQUENCE [LARGE SCALE GENOMIC DNA]</scope>
    <source>
        <strain evidence="4 5">H184</strain>
    </source>
</reference>
<evidence type="ECO:0000256" key="2">
    <source>
        <dbReference type="ARBA" id="ARBA00022801"/>
    </source>
</evidence>
<keyword evidence="5" id="KW-1185">Reference proteome</keyword>
<name>A0A3Q9IM55_9BACT</name>
<dbReference type="Pfam" id="PF04336">
    <property type="entry name" value="ACP_PD"/>
    <property type="match status" value="1"/>
</dbReference>
<evidence type="ECO:0000256" key="1">
    <source>
        <dbReference type="ARBA" id="ARBA00022516"/>
    </source>
</evidence>
<keyword evidence="2" id="KW-0378">Hydrolase</keyword>
<keyword evidence="3" id="KW-0443">Lipid metabolism</keyword>
<dbReference type="AlphaFoldDB" id="A0A3Q9IM55"/>
<evidence type="ECO:0000313" key="4">
    <source>
        <dbReference type="EMBL" id="AZS29033.1"/>
    </source>
</evidence>
<dbReference type="GO" id="GO:0006633">
    <property type="term" value="P:fatty acid biosynthetic process"/>
    <property type="evidence" value="ECO:0007669"/>
    <property type="project" value="InterPro"/>
</dbReference>
<dbReference type="Proteomes" id="UP000270673">
    <property type="component" value="Chromosome"/>
</dbReference>
<dbReference type="PANTHER" id="PTHR38764:SF1">
    <property type="entry name" value="ACYL CARRIER PROTEIN PHOSPHODIESTERASE"/>
    <property type="match status" value="1"/>
</dbReference>
<dbReference type="InterPro" id="IPR007431">
    <property type="entry name" value="ACP_PD"/>
</dbReference>
<dbReference type="RefSeq" id="WP_106479898.1">
    <property type="nucleotide sequence ID" value="NZ_CP032819.1"/>
</dbReference>